<organism evidence="1 2">
    <name type="scientific">Phaseolus angularis</name>
    <name type="common">Azuki bean</name>
    <name type="synonym">Vigna angularis</name>
    <dbReference type="NCBI Taxonomy" id="3914"/>
    <lineage>
        <taxon>Eukaryota</taxon>
        <taxon>Viridiplantae</taxon>
        <taxon>Streptophyta</taxon>
        <taxon>Embryophyta</taxon>
        <taxon>Tracheophyta</taxon>
        <taxon>Spermatophyta</taxon>
        <taxon>Magnoliopsida</taxon>
        <taxon>eudicotyledons</taxon>
        <taxon>Gunneridae</taxon>
        <taxon>Pentapetalae</taxon>
        <taxon>rosids</taxon>
        <taxon>fabids</taxon>
        <taxon>Fabales</taxon>
        <taxon>Fabaceae</taxon>
        <taxon>Papilionoideae</taxon>
        <taxon>50 kb inversion clade</taxon>
        <taxon>NPAAA clade</taxon>
        <taxon>indigoferoid/millettioid clade</taxon>
        <taxon>Phaseoleae</taxon>
        <taxon>Vigna</taxon>
    </lineage>
</organism>
<evidence type="ECO:0000313" key="1">
    <source>
        <dbReference type="EMBL" id="KOM31564.1"/>
    </source>
</evidence>
<dbReference type="Gramene" id="KOM31564">
    <property type="protein sequence ID" value="KOM31564"/>
    <property type="gene ID" value="LR48_Vigan01g111900"/>
</dbReference>
<name>A0A0L9TN24_PHAAN</name>
<reference evidence="2" key="1">
    <citation type="journal article" date="2015" name="Proc. Natl. Acad. Sci. U.S.A.">
        <title>Genome sequencing of adzuki bean (Vigna angularis) provides insight into high starch and low fat accumulation and domestication.</title>
        <authorList>
            <person name="Yang K."/>
            <person name="Tian Z."/>
            <person name="Chen C."/>
            <person name="Luo L."/>
            <person name="Zhao B."/>
            <person name="Wang Z."/>
            <person name="Yu L."/>
            <person name="Li Y."/>
            <person name="Sun Y."/>
            <person name="Li W."/>
            <person name="Chen Y."/>
            <person name="Li Y."/>
            <person name="Zhang Y."/>
            <person name="Ai D."/>
            <person name="Zhao J."/>
            <person name="Shang C."/>
            <person name="Ma Y."/>
            <person name="Wu B."/>
            <person name="Wang M."/>
            <person name="Gao L."/>
            <person name="Sun D."/>
            <person name="Zhang P."/>
            <person name="Guo F."/>
            <person name="Wang W."/>
            <person name="Li Y."/>
            <person name="Wang J."/>
            <person name="Varshney R.K."/>
            <person name="Wang J."/>
            <person name="Ling H.Q."/>
            <person name="Wan P."/>
        </authorList>
    </citation>
    <scope>NUCLEOTIDE SEQUENCE</scope>
    <source>
        <strain evidence="2">cv. Jingnong 6</strain>
    </source>
</reference>
<evidence type="ECO:0000313" key="2">
    <source>
        <dbReference type="Proteomes" id="UP000053144"/>
    </source>
</evidence>
<sequence length="57" mass="6374">MGVLFFVDGFVLNKFNGGTIWDFTGSMVLRFLGFHFAGSREVGEKIKMLLTAKLMVV</sequence>
<gene>
    <name evidence="1" type="ORF">LR48_Vigan01g111900</name>
</gene>
<proteinExistence type="predicted"/>
<dbReference type="EMBL" id="CM003371">
    <property type="protein sequence ID" value="KOM31564.1"/>
    <property type="molecule type" value="Genomic_DNA"/>
</dbReference>
<dbReference type="Proteomes" id="UP000053144">
    <property type="component" value="Chromosome 1"/>
</dbReference>
<accession>A0A0L9TN24</accession>
<dbReference type="AlphaFoldDB" id="A0A0L9TN24"/>
<protein>
    <submittedName>
        <fullName evidence="1">Uncharacterized protein</fullName>
    </submittedName>
</protein>